<dbReference type="SUPFAM" id="SSF50475">
    <property type="entry name" value="FMN-binding split barrel"/>
    <property type="match status" value="1"/>
</dbReference>
<proteinExistence type="predicted"/>
<dbReference type="STRING" id="1293439.WH87_00475"/>
<comment type="caution">
    <text evidence="2">The sequence shown here is derived from an EMBL/GenBank/DDBJ whole genome shotgun (WGS) entry which is preliminary data.</text>
</comment>
<dbReference type="OrthoDB" id="1432662at2"/>
<dbReference type="Proteomes" id="UP000033411">
    <property type="component" value="Unassembled WGS sequence"/>
</dbReference>
<name>A0A0F5QL82_9HYPH</name>
<dbReference type="RefSeq" id="WP_046137770.1">
    <property type="nucleotide sequence ID" value="NZ_LANJ01000001.1"/>
</dbReference>
<evidence type="ECO:0000313" key="3">
    <source>
        <dbReference type="Proteomes" id="UP000033411"/>
    </source>
</evidence>
<dbReference type="PANTHER" id="PTHR34818">
    <property type="entry name" value="PROTEIN BLI-3"/>
    <property type="match status" value="1"/>
</dbReference>
<dbReference type="InterPro" id="IPR038725">
    <property type="entry name" value="YdaG_split_barrel_FMN-bd"/>
</dbReference>
<dbReference type="EMBL" id="LANJ01000001">
    <property type="protein sequence ID" value="KKC41463.1"/>
    <property type="molecule type" value="Genomic_DNA"/>
</dbReference>
<dbReference type="PANTHER" id="PTHR34818:SF1">
    <property type="entry name" value="PROTEIN BLI-3"/>
    <property type="match status" value="1"/>
</dbReference>
<organism evidence="2 3">
    <name type="scientific">Devosia epidermidihirudinis</name>
    <dbReference type="NCBI Taxonomy" id="1293439"/>
    <lineage>
        <taxon>Bacteria</taxon>
        <taxon>Pseudomonadati</taxon>
        <taxon>Pseudomonadota</taxon>
        <taxon>Alphaproteobacteria</taxon>
        <taxon>Hyphomicrobiales</taxon>
        <taxon>Devosiaceae</taxon>
        <taxon>Devosia</taxon>
    </lineage>
</organism>
<dbReference type="InterPro" id="IPR052917">
    <property type="entry name" value="Stress-Dev_Protein"/>
</dbReference>
<accession>A0A0F5QL82</accession>
<dbReference type="AlphaFoldDB" id="A0A0F5QL82"/>
<dbReference type="Pfam" id="PF16242">
    <property type="entry name" value="Pyrid_ox_like"/>
    <property type="match status" value="1"/>
</dbReference>
<dbReference type="Gene3D" id="2.30.110.10">
    <property type="entry name" value="Electron Transport, Fmn-binding Protein, Chain A"/>
    <property type="match status" value="1"/>
</dbReference>
<evidence type="ECO:0000313" key="2">
    <source>
        <dbReference type="EMBL" id="KKC41463.1"/>
    </source>
</evidence>
<dbReference type="PATRIC" id="fig|1293439.3.peg.102"/>
<evidence type="ECO:0000259" key="1">
    <source>
        <dbReference type="Pfam" id="PF16242"/>
    </source>
</evidence>
<reference evidence="2 3" key="1">
    <citation type="submission" date="2015-03" db="EMBL/GenBank/DDBJ databases">
        <authorList>
            <person name="Lepp D."/>
            <person name="Hassan Y.I."/>
            <person name="Li X.-Z."/>
            <person name="Zhou T."/>
        </authorList>
    </citation>
    <scope>NUCLEOTIDE SEQUENCE [LARGE SCALE GENOMIC DNA]</scope>
    <source>
        <strain evidence="2 3">E84</strain>
    </source>
</reference>
<gene>
    <name evidence="2" type="ORF">WH87_00475</name>
</gene>
<dbReference type="InterPro" id="IPR012349">
    <property type="entry name" value="Split_barrel_FMN-bd"/>
</dbReference>
<feature type="domain" description="General stress protein FMN-binding split barrel" evidence="1">
    <location>
        <begin position="16"/>
        <end position="158"/>
    </location>
</feature>
<protein>
    <submittedName>
        <fullName evidence="2">General stress protein</fullName>
    </submittedName>
</protein>
<sequence length="168" mass="18606">MKERSDDNPAPRAEVVDRIWELAKKIDICMFTTWDGHQQRSRPLSARVRRDEGVIYFLVDVSGAKNGQLEEFPTVSLAWVDSGGHKYAVIAGEAALSNDRAKIAELWSDWDKVWWEDANDPTIRLITVTPEDGELWDSPNAVVAGAKMLVAAVTGAAPEMGDNAKVKL</sequence>
<keyword evidence="3" id="KW-1185">Reference proteome</keyword>